<organism evidence="2 3">
    <name type="scientific">Kluyvera genomosp. 2</name>
    <dbReference type="NCBI Taxonomy" id="2774054"/>
    <lineage>
        <taxon>Bacteria</taxon>
        <taxon>Pseudomonadati</taxon>
        <taxon>Pseudomonadota</taxon>
        <taxon>Gammaproteobacteria</taxon>
        <taxon>Enterobacterales</taxon>
        <taxon>Enterobacteriaceae</taxon>
        <taxon>Kluyvera</taxon>
    </lineage>
</organism>
<evidence type="ECO:0008006" key="4">
    <source>
        <dbReference type="Google" id="ProtNLM"/>
    </source>
</evidence>
<name>A0A2T2Y4Y4_9ENTR</name>
<comment type="caution">
    <text evidence="2">The sequence shown here is derived from an EMBL/GenBank/DDBJ whole genome shotgun (WGS) entry which is preliminary data.</text>
</comment>
<dbReference type="Proteomes" id="UP000240892">
    <property type="component" value="Unassembled WGS sequence"/>
</dbReference>
<feature type="chain" id="PRO_5015536618" description="DUF1795 domain-containing protein" evidence="1">
    <location>
        <begin position="23"/>
        <end position="174"/>
    </location>
</feature>
<evidence type="ECO:0000313" key="3">
    <source>
        <dbReference type="Proteomes" id="UP000240892"/>
    </source>
</evidence>
<evidence type="ECO:0000256" key="1">
    <source>
        <dbReference type="SAM" id="SignalP"/>
    </source>
</evidence>
<dbReference type="EMBL" id="PYHO01000004">
    <property type="protein sequence ID" value="PSR47592.1"/>
    <property type="molecule type" value="Genomic_DNA"/>
</dbReference>
<gene>
    <name evidence="2" type="ORF">C8256_07530</name>
</gene>
<protein>
    <recommendedName>
        <fullName evidence="4">DUF1795 domain-containing protein</fullName>
    </recommendedName>
</protein>
<keyword evidence="1" id="KW-0732">Signal</keyword>
<reference evidence="2 3" key="1">
    <citation type="submission" date="2018-03" db="EMBL/GenBank/DDBJ databases">
        <title>First report of an OXA-48+CTX-M-M-producing Kluyvera ascorbata clone recovered from patients admitted in a University Hospital in Madrid, Spain.</title>
        <authorList>
            <person name="Hernandez-Garcia M."/>
            <person name="Leon-Sampedro R."/>
            <person name="Perez-Viso B."/>
            <person name="Morosini M.I."/>
            <person name="Lopez-Fresnena N."/>
            <person name="Coque T.M."/>
            <person name="Bonten M."/>
            <person name="Malhotra-Kumar S."/>
            <person name="Ruiz-Garbajosa P."/>
            <person name="Canton R."/>
        </authorList>
    </citation>
    <scope>NUCLEOTIDE SEQUENCE [LARGE SCALE GENOMIC DNA]</scope>
    <source>
        <strain evidence="2 3">KA2</strain>
    </source>
</reference>
<keyword evidence="3" id="KW-1185">Reference proteome</keyword>
<dbReference type="RefSeq" id="WP_106925641.1">
    <property type="nucleotide sequence ID" value="NZ_CABMMU010000004.1"/>
</dbReference>
<evidence type="ECO:0000313" key="2">
    <source>
        <dbReference type="EMBL" id="PSR47592.1"/>
    </source>
</evidence>
<proteinExistence type="predicted"/>
<dbReference type="Gene3D" id="3.40.1000.10">
    <property type="entry name" value="Mog1/PsbP, alpha/beta/alpha sandwich"/>
    <property type="match status" value="1"/>
</dbReference>
<feature type="signal peptide" evidence="1">
    <location>
        <begin position="1"/>
        <end position="22"/>
    </location>
</feature>
<sequence>MDFFRKVTVACLALFVTFSATAGMMLERKAVPELKLSIEIPTSMSPMSEEMAKVKYPSENRPQVIYGDEKGKASLGITAGRNPLPADKIDEFKDVMLKMMETLKPKAEAVTVDGHKAWILTFSVQAPDSEILNLMLITSQDGKAVQVAFNMTQDLVEQYQSAAKASLLSLKFDK</sequence>
<dbReference type="AlphaFoldDB" id="A0A2T2Y4Y4"/>
<accession>A0A2T2Y4Y4</accession>